<proteinExistence type="predicted"/>
<dbReference type="AlphaFoldDB" id="A0A8J3WQV7"/>
<evidence type="ECO:0000313" key="1">
    <source>
        <dbReference type="EMBL" id="GIH99184.1"/>
    </source>
</evidence>
<reference evidence="1" key="1">
    <citation type="submission" date="2021-01" db="EMBL/GenBank/DDBJ databases">
        <title>Whole genome shotgun sequence of Planobispora takensis NBRC 109077.</title>
        <authorList>
            <person name="Komaki H."/>
            <person name="Tamura T."/>
        </authorList>
    </citation>
    <scope>NUCLEOTIDE SEQUENCE</scope>
    <source>
        <strain evidence="1">NBRC 109077</strain>
    </source>
</reference>
<evidence type="ECO:0000313" key="2">
    <source>
        <dbReference type="Proteomes" id="UP000634476"/>
    </source>
</evidence>
<comment type="caution">
    <text evidence="1">The sequence shown here is derived from an EMBL/GenBank/DDBJ whole genome shotgun (WGS) entry which is preliminary data.</text>
</comment>
<sequence>MTAGDAPAWAVRLRAEREKQLWAVPEMARQLRHAAGGALPDLDSLVRMIKKWEAGKHLPGERYQLLYGRAFGISREHLFGTGAQPAEILAAPLGADEVADFGAWAEATNVGPGTLGYYAGAVNRLAHDYLHQPPDPVRVRAAELTRGVFGLVQNGRQRLDQTRELYGSAAKLCAFTAWACGDLGQMQAADAHARTAMILAEQADLLPVRALAFSVQSKTAFWDKRHTEAAVLARRGYECSPNDTMKVFLACQEADAWQELGDVPRALEALRSVDRARAEIDRDDEVGGLFSCGLARQLNYTMTVRLRAADPAAAIASAEQALEAYRQGEEWAYGTWAQIRVGMAHGYLLLRELEGVNTALAPVLAQPPDLRLATVVTRVAELGRLLAQTRYRDDPLARSLREQIDEYRAGKQAVGRGEGGAGDRVSDA</sequence>
<protein>
    <recommendedName>
        <fullName evidence="3">XRE family transcriptional regulator</fullName>
    </recommendedName>
</protein>
<accession>A0A8J3WQV7</accession>
<organism evidence="1 2">
    <name type="scientific">Planobispora takensis</name>
    <dbReference type="NCBI Taxonomy" id="1367882"/>
    <lineage>
        <taxon>Bacteria</taxon>
        <taxon>Bacillati</taxon>
        <taxon>Actinomycetota</taxon>
        <taxon>Actinomycetes</taxon>
        <taxon>Streptosporangiales</taxon>
        <taxon>Streptosporangiaceae</taxon>
        <taxon>Planobispora</taxon>
    </lineage>
</organism>
<keyword evidence="2" id="KW-1185">Reference proteome</keyword>
<dbReference type="Proteomes" id="UP000634476">
    <property type="component" value="Unassembled WGS sequence"/>
</dbReference>
<dbReference type="EMBL" id="BOOK01000006">
    <property type="protein sequence ID" value="GIH99184.1"/>
    <property type="molecule type" value="Genomic_DNA"/>
</dbReference>
<dbReference type="RefSeq" id="WP_203873658.1">
    <property type="nucleotide sequence ID" value="NZ_BOOK01000006.1"/>
</dbReference>
<evidence type="ECO:0008006" key="3">
    <source>
        <dbReference type="Google" id="ProtNLM"/>
    </source>
</evidence>
<gene>
    <name evidence="1" type="ORF">Pta02_11930</name>
</gene>
<name>A0A8J3WQV7_9ACTN</name>